<proteinExistence type="predicted"/>
<sequence length="147" mass="16235">MVTYQDTIDKQVHYVLKKGEISEEPSLVRVHMPELFNDLFAATRQGARHWPIERALGKVSEEGGVVVILGKEEDSNSKIAKVKRMQAEESGKPVLATKGTDYSRQVGVGSQILADLGISKMKLLSSGNTRYHSLSGFGLEIVEYVTE</sequence>
<dbReference type="AlphaFoldDB" id="A0A0B8P133"/>
<accession>A0A0B8P133</accession>
<evidence type="ECO:0000256" key="3">
    <source>
        <dbReference type="ARBA" id="ARBA00022842"/>
    </source>
</evidence>
<evidence type="ECO:0000259" key="6">
    <source>
        <dbReference type="Pfam" id="PF00925"/>
    </source>
</evidence>
<comment type="pathway">
    <text evidence="1">Cofactor biosynthesis; riboflavin biosynthesis.</text>
</comment>
<organism evidence="7 8">
    <name type="scientific">Vibrio ishigakensis</name>
    <dbReference type="NCBI Taxonomy" id="1481914"/>
    <lineage>
        <taxon>Bacteria</taxon>
        <taxon>Pseudomonadati</taxon>
        <taxon>Pseudomonadota</taxon>
        <taxon>Gammaproteobacteria</taxon>
        <taxon>Vibrionales</taxon>
        <taxon>Vibrionaceae</taxon>
        <taxon>Vibrio</taxon>
    </lineage>
</organism>
<dbReference type="Gene3D" id="3.40.50.10990">
    <property type="entry name" value="GTP cyclohydrolase II"/>
    <property type="match status" value="1"/>
</dbReference>
<evidence type="ECO:0000256" key="5">
    <source>
        <dbReference type="ARBA" id="ARBA00023239"/>
    </source>
</evidence>
<evidence type="ECO:0000313" key="8">
    <source>
        <dbReference type="Proteomes" id="UP000031671"/>
    </source>
</evidence>
<dbReference type="PANTHER" id="PTHR21327">
    <property type="entry name" value="GTP CYCLOHYDROLASE II-RELATED"/>
    <property type="match status" value="1"/>
</dbReference>
<dbReference type="EC" id="4.1.99.12" evidence="7"/>
<evidence type="ECO:0000256" key="1">
    <source>
        <dbReference type="ARBA" id="ARBA00005104"/>
    </source>
</evidence>
<dbReference type="SUPFAM" id="SSF142695">
    <property type="entry name" value="RibA-like"/>
    <property type="match status" value="1"/>
</dbReference>
<gene>
    <name evidence="7" type="ORF">JCM19231_1773</name>
</gene>
<evidence type="ECO:0000256" key="4">
    <source>
        <dbReference type="ARBA" id="ARBA00023211"/>
    </source>
</evidence>
<evidence type="ECO:0000313" key="7">
    <source>
        <dbReference type="EMBL" id="GAM57023.1"/>
    </source>
</evidence>
<protein>
    <submittedName>
        <fullName evidence="7">3,4-dihydroxy-2-butanone 4-phosphate synthase</fullName>
        <ecNumber evidence="7">3.5.4.25</ecNumber>
        <ecNumber evidence="7">4.1.99.12</ecNumber>
    </submittedName>
</protein>
<dbReference type="InterPro" id="IPR036144">
    <property type="entry name" value="RibA-like_sf"/>
</dbReference>
<dbReference type="InterPro" id="IPR032677">
    <property type="entry name" value="GTP_cyclohydro_II"/>
</dbReference>
<keyword evidence="3" id="KW-0460">Magnesium</keyword>
<evidence type="ECO:0000256" key="2">
    <source>
        <dbReference type="ARBA" id="ARBA00022619"/>
    </source>
</evidence>
<reference evidence="7 8" key="2">
    <citation type="submission" date="2015-01" db="EMBL/GenBank/DDBJ databases">
        <authorList>
            <consortium name="NBRP consortium"/>
            <person name="Sawabe T."/>
            <person name="Meirelles P."/>
            <person name="Feng G."/>
            <person name="Sayaka M."/>
            <person name="Hattori M."/>
            <person name="Ohkuma M."/>
        </authorList>
    </citation>
    <scope>NUCLEOTIDE SEQUENCE [LARGE SCALE GENOMIC DNA]</scope>
    <source>
        <strain evidence="8">JCM 19231</strain>
    </source>
</reference>
<dbReference type="Proteomes" id="UP000031671">
    <property type="component" value="Unassembled WGS sequence"/>
</dbReference>
<keyword evidence="8" id="KW-1185">Reference proteome</keyword>
<dbReference type="PANTHER" id="PTHR21327:SF34">
    <property type="entry name" value="3,4-DIHYDROXY-2-BUTANONE 4-PHOSPHATE SYNTHASE"/>
    <property type="match status" value="1"/>
</dbReference>
<keyword evidence="5 7" id="KW-0456">Lyase</keyword>
<keyword evidence="7" id="KW-0378">Hydrolase</keyword>
<comment type="caution">
    <text evidence="7">The sequence shown here is derived from an EMBL/GenBank/DDBJ whole genome shotgun (WGS) entry which is preliminary data.</text>
</comment>
<dbReference type="Pfam" id="PF00925">
    <property type="entry name" value="GTP_cyclohydro2"/>
    <property type="match status" value="1"/>
</dbReference>
<dbReference type="EMBL" id="BBRZ01000042">
    <property type="protein sequence ID" value="GAM57023.1"/>
    <property type="molecule type" value="Genomic_DNA"/>
</dbReference>
<dbReference type="GO" id="GO:0008686">
    <property type="term" value="F:3,4-dihydroxy-2-butanone-4-phosphate synthase activity"/>
    <property type="evidence" value="ECO:0007669"/>
    <property type="project" value="UniProtKB-EC"/>
</dbReference>
<dbReference type="UniPathway" id="UPA00275"/>
<feature type="domain" description="GTP cyclohydrolase II" evidence="6">
    <location>
        <begin position="1"/>
        <end position="145"/>
    </location>
</feature>
<keyword evidence="2" id="KW-0686">Riboflavin biosynthesis</keyword>
<name>A0A0B8P133_9VIBR</name>
<reference evidence="7 8" key="1">
    <citation type="submission" date="2015-01" db="EMBL/GenBank/DDBJ databases">
        <title>Vibrio sp. C1 JCM 19231 whole genome shotgun sequence.</title>
        <authorList>
            <person name="Sawabe T."/>
            <person name="Meirelles P."/>
            <person name="Feng G."/>
            <person name="Sayaka M."/>
            <person name="Hattori M."/>
            <person name="Ohkuma M."/>
        </authorList>
    </citation>
    <scope>NUCLEOTIDE SEQUENCE [LARGE SCALE GENOMIC DNA]</scope>
    <source>
        <strain evidence="8">JCM 19231</strain>
    </source>
</reference>
<keyword evidence="4" id="KW-0464">Manganese</keyword>
<dbReference type="GO" id="GO:0009231">
    <property type="term" value="P:riboflavin biosynthetic process"/>
    <property type="evidence" value="ECO:0007669"/>
    <property type="project" value="UniProtKB-UniPathway"/>
</dbReference>
<dbReference type="EC" id="3.5.4.25" evidence="7"/>
<dbReference type="GO" id="GO:0003935">
    <property type="term" value="F:GTP cyclohydrolase II activity"/>
    <property type="evidence" value="ECO:0007669"/>
    <property type="project" value="UniProtKB-EC"/>
</dbReference>
<dbReference type="GO" id="GO:0005829">
    <property type="term" value="C:cytosol"/>
    <property type="evidence" value="ECO:0007669"/>
    <property type="project" value="TreeGrafter"/>
</dbReference>